<dbReference type="Proteomes" id="UP000030960">
    <property type="component" value="Unassembled WGS sequence"/>
</dbReference>
<accession>A0A0B3SGG0</accession>
<evidence type="ECO:0000313" key="2">
    <source>
        <dbReference type="EMBL" id="KHQ49689.1"/>
    </source>
</evidence>
<proteinExistence type="predicted"/>
<organism evidence="2 3">
    <name type="scientific">Mameliella alba</name>
    <dbReference type="NCBI Taxonomy" id="561184"/>
    <lineage>
        <taxon>Bacteria</taxon>
        <taxon>Pseudomonadati</taxon>
        <taxon>Pseudomonadota</taxon>
        <taxon>Alphaproteobacteria</taxon>
        <taxon>Rhodobacterales</taxon>
        <taxon>Roseobacteraceae</taxon>
        <taxon>Mameliella</taxon>
    </lineage>
</organism>
<dbReference type="EMBL" id="JSUQ01000052">
    <property type="protein sequence ID" value="KHQ49689.1"/>
    <property type="molecule type" value="Genomic_DNA"/>
</dbReference>
<gene>
    <name evidence="2" type="ORF">OA50_05765</name>
</gene>
<comment type="caution">
    <text evidence="2">The sequence shown here is derived from an EMBL/GenBank/DDBJ whole genome shotgun (WGS) entry which is preliminary data.</text>
</comment>
<reference evidence="2 3" key="1">
    <citation type="submission" date="2014-10" db="EMBL/GenBank/DDBJ databases">
        <title>Genome sequence of Ponticoccus sp. strain UMTAT08 isolated from clonal culture of toxic dinoflagellate Alexandrium tamiyavanichii.</title>
        <authorList>
            <person name="Gan H.Y."/>
            <person name="Muhd D.-D."/>
            <person name="Mohd Noor M.E."/>
            <person name="Yeong Y.S."/>
            <person name="Usup G."/>
        </authorList>
    </citation>
    <scope>NUCLEOTIDE SEQUENCE [LARGE SCALE GENOMIC DNA]</scope>
    <source>
        <strain evidence="2 3">UMTAT08</strain>
    </source>
</reference>
<evidence type="ECO:0000259" key="1">
    <source>
        <dbReference type="Pfam" id="PF15919"/>
    </source>
</evidence>
<dbReference type="SUPFAM" id="SSF143100">
    <property type="entry name" value="TTHA1013/TTHA0281-like"/>
    <property type="match status" value="1"/>
</dbReference>
<dbReference type="InterPro" id="IPR035069">
    <property type="entry name" value="TTHA1013/TTHA0281-like"/>
</dbReference>
<dbReference type="AlphaFoldDB" id="A0A0B3SGG0"/>
<dbReference type="RefSeq" id="WP_043147293.1">
    <property type="nucleotide sequence ID" value="NZ_JSUQ01000052.1"/>
</dbReference>
<dbReference type="Gene3D" id="3.30.160.250">
    <property type="match status" value="1"/>
</dbReference>
<dbReference type="STRING" id="561184.SAMN05216376_105171"/>
<protein>
    <submittedName>
        <fullName evidence="2">CopG family transcriptional regulator</fullName>
    </submittedName>
</protein>
<keyword evidence="3" id="KW-1185">Reference proteome</keyword>
<feature type="domain" description="HicB-like antitoxin of toxin-antitoxin system" evidence="1">
    <location>
        <begin position="4"/>
        <end position="124"/>
    </location>
</feature>
<sequence>MRYYIALVHHDEDSAYGLTFPDLPGAFAAGDTWDDIPQTAAEALDFWFEDQPDVEESSLEEIRQRPDVAEEMAAGAVLMPVPYIPADTAAARVNITLERGLLRAIDETTKARKMTRSSFLASAARRELVGAV</sequence>
<dbReference type="InterPro" id="IPR031807">
    <property type="entry name" value="HicB-like"/>
</dbReference>
<dbReference type="Pfam" id="PF15919">
    <property type="entry name" value="HicB_lk_antitox"/>
    <property type="match status" value="1"/>
</dbReference>
<evidence type="ECO:0000313" key="3">
    <source>
        <dbReference type="Proteomes" id="UP000030960"/>
    </source>
</evidence>
<dbReference type="OrthoDB" id="9807959at2"/>
<name>A0A0B3SGG0_9RHOB</name>